<evidence type="ECO:0000256" key="2">
    <source>
        <dbReference type="SAM" id="MobiDB-lite"/>
    </source>
</evidence>
<feature type="coiled-coil region" evidence="1">
    <location>
        <begin position="46"/>
        <end position="184"/>
    </location>
</feature>
<organism evidence="4">
    <name type="scientific">termite gut metagenome</name>
    <dbReference type="NCBI Taxonomy" id="433724"/>
    <lineage>
        <taxon>unclassified sequences</taxon>
        <taxon>metagenomes</taxon>
        <taxon>organismal metagenomes</taxon>
    </lineage>
</organism>
<dbReference type="AlphaFoldDB" id="A0A5J4QY93"/>
<keyword evidence="1" id="KW-0175">Coiled coil</keyword>
<dbReference type="PANTHER" id="PTHR39082">
    <property type="entry name" value="PHOSPHOLIPASE C-BETA-2-RELATED"/>
    <property type="match status" value="1"/>
</dbReference>
<sequence length="293" mass="34133">MARVTKSSEQKELTVEQKLKALYQLQTMLSEIDKIKTLRGELPLEVQDLEDEIAGLTTRIEKIQAEAEELKTTVANRKIEIDNAKTAVEKYKAQQENVRNNREYDFLNKEIEFQTLEIELAEKRIKEFNAEIEIKSNEITKSNALLEEKEQDLNQKKIELEEIILETKNDEEKLREKAKNLEATLDPRLLLSFKRIRKNSRNGLGMVYVQRDACGGCFNKIPPQRQLDIRSRKKVIVCEYCGRIMIDPELAGKMDSEQKVEKKPEKKIERKTDKKVEKKPEGKIEKKTGTIKK</sequence>
<gene>
    <name evidence="4" type="ORF">EZS27_024930</name>
</gene>
<dbReference type="InterPro" id="IPR003743">
    <property type="entry name" value="Zf-RING_7"/>
</dbReference>
<feature type="region of interest" description="Disordered" evidence="2">
    <location>
        <begin position="252"/>
        <end position="293"/>
    </location>
</feature>
<comment type="caution">
    <text evidence="4">The sequence shown here is derived from an EMBL/GenBank/DDBJ whole genome shotgun (WGS) entry which is preliminary data.</text>
</comment>
<protein>
    <submittedName>
        <fullName evidence="4">Chromosome partition protein Smc</fullName>
    </submittedName>
</protein>
<reference evidence="4" key="1">
    <citation type="submission" date="2019-03" db="EMBL/GenBank/DDBJ databases">
        <title>Single cell metagenomics reveals metabolic interactions within the superorganism composed of flagellate Streblomastix strix and complex community of Bacteroidetes bacteria on its surface.</title>
        <authorList>
            <person name="Treitli S.C."/>
            <person name="Kolisko M."/>
            <person name="Husnik F."/>
            <person name="Keeling P."/>
            <person name="Hampl V."/>
        </authorList>
    </citation>
    <scope>NUCLEOTIDE SEQUENCE</scope>
    <source>
        <strain evidence="4">STM</strain>
    </source>
</reference>
<dbReference type="PANTHER" id="PTHR39082:SF1">
    <property type="entry name" value="SCAVENGER RECEPTOR CLASS A MEMBER 3"/>
    <property type="match status" value="1"/>
</dbReference>
<dbReference type="Gene3D" id="1.10.287.1490">
    <property type="match status" value="1"/>
</dbReference>
<name>A0A5J4QY93_9ZZZZ</name>
<dbReference type="EMBL" id="SNRY01002269">
    <property type="protein sequence ID" value="KAA6325900.1"/>
    <property type="molecule type" value="Genomic_DNA"/>
</dbReference>
<dbReference type="Pfam" id="PF02591">
    <property type="entry name" value="Zn_ribbon_9"/>
    <property type="match status" value="1"/>
</dbReference>
<evidence type="ECO:0000259" key="3">
    <source>
        <dbReference type="Pfam" id="PF02591"/>
    </source>
</evidence>
<evidence type="ECO:0000313" key="4">
    <source>
        <dbReference type="EMBL" id="KAA6325900.1"/>
    </source>
</evidence>
<accession>A0A5J4QY93</accession>
<dbReference type="InterPro" id="IPR052376">
    <property type="entry name" value="Oxidative_Scav/Glycosyltrans"/>
</dbReference>
<feature type="domain" description="C4-type zinc ribbon" evidence="3">
    <location>
        <begin position="213"/>
        <end position="245"/>
    </location>
</feature>
<evidence type="ECO:0000256" key="1">
    <source>
        <dbReference type="SAM" id="Coils"/>
    </source>
</evidence>
<proteinExistence type="predicted"/>